<feature type="transmembrane region" description="Helical" evidence="11">
    <location>
        <begin position="339"/>
        <end position="361"/>
    </location>
</feature>
<accession>A0A6P1MNS4</accession>
<dbReference type="AlphaFoldDB" id="A0A6P1MNS4"/>
<feature type="transmembrane region" description="Helical" evidence="11">
    <location>
        <begin position="77"/>
        <end position="95"/>
    </location>
</feature>
<evidence type="ECO:0000256" key="4">
    <source>
        <dbReference type="ARBA" id="ARBA00022679"/>
    </source>
</evidence>
<feature type="transmembrane region" description="Helical" evidence="11">
    <location>
        <begin position="110"/>
        <end position="130"/>
    </location>
</feature>
<evidence type="ECO:0000256" key="2">
    <source>
        <dbReference type="ARBA" id="ARBA00022475"/>
    </source>
</evidence>
<evidence type="ECO:0000256" key="7">
    <source>
        <dbReference type="ARBA" id="ARBA00022984"/>
    </source>
</evidence>
<protein>
    <submittedName>
        <fullName evidence="12">Rod shape-determining protein RodA</fullName>
    </submittedName>
</protein>
<organism evidence="12 13">
    <name type="scientific">Aminipila terrae</name>
    <dbReference type="NCBI Taxonomy" id="2697030"/>
    <lineage>
        <taxon>Bacteria</taxon>
        <taxon>Bacillati</taxon>
        <taxon>Bacillota</taxon>
        <taxon>Clostridia</taxon>
        <taxon>Peptostreptococcales</taxon>
        <taxon>Anaerovoracaceae</taxon>
        <taxon>Aminipila</taxon>
    </lineage>
</organism>
<evidence type="ECO:0000256" key="11">
    <source>
        <dbReference type="SAM" id="Phobius"/>
    </source>
</evidence>
<dbReference type="GO" id="GO:0051301">
    <property type="term" value="P:cell division"/>
    <property type="evidence" value="ECO:0007669"/>
    <property type="project" value="InterPro"/>
</dbReference>
<dbReference type="InterPro" id="IPR018365">
    <property type="entry name" value="Cell_cycle_FtsW-rel_CS"/>
</dbReference>
<feature type="transmembrane region" description="Helical" evidence="11">
    <location>
        <begin position="263"/>
        <end position="289"/>
    </location>
</feature>
<keyword evidence="5 11" id="KW-0812">Transmembrane</keyword>
<feature type="transmembrane region" description="Helical" evidence="11">
    <location>
        <begin position="161"/>
        <end position="178"/>
    </location>
</feature>
<feature type="transmembrane region" description="Helical" evidence="11">
    <location>
        <begin position="137"/>
        <end position="155"/>
    </location>
</feature>
<comment type="subcellular location">
    <subcellularLocation>
        <location evidence="1">Membrane</location>
        <topology evidence="1">Multi-pass membrane protein</topology>
    </subcellularLocation>
</comment>
<evidence type="ECO:0000256" key="1">
    <source>
        <dbReference type="ARBA" id="ARBA00004141"/>
    </source>
</evidence>
<dbReference type="GO" id="GO:0009252">
    <property type="term" value="P:peptidoglycan biosynthetic process"/>
    <property type="evidence" value="ECO:0007669"/>
    <property type="project" value="UniProtKB-KW"/>
</dbReference>
<sequence>MKYFWNLFKNIDKTLLLLPLCFGAISMVMVSSTASQGHFVFDKYVTIQLLAYFLGFIAVGFILLIDYKVFENWEQPLYIFSLFFLLTVYVPGLGVEQYGSRAWIDLKVMYLQPSEFVKITFVILLALYFCRNHDSLWSYKGVIMSALYASPFIVIVLKEDLGGAIVLCFIWLAMVFYAGIDYRILGKFACIFAISLPLVYRFMASHQKERIDAFLHPTNLALGGNYQVWQSKVAIGSGGFWGKGLFQGTQKELKFLPVQKSDFIFSVIVEELGMIGGAVIVILYTLFLYRIAKIAYNAKDNFGALIAVGFIGMFGFQVFENMAMTMGIMPVTGITLPFISYGGSSVLANMIALGLILNVGIRSKIINF</sequence>
<dbReference type="Pfam" id="PF01098">
    <property type="entry name" value="FTSW_RODA_SPOVE"/>
    <property type="match status" value="1"/>
</dbReference>
<evidence type="ECO:0000256" key="9">
    <source>
        <dbReference type="ARBA" id="ARBA00023136"/>
    </source>
</evidence>
<dbReference type="GO" id="GO:0016757">
    <property type="term" value="F:glycosyltransferase activity"/>
    <property type="evidence" value="ECO:0007669"/>
    <property type="project" value="UniProtKB-KW"/>
</dbReference>
<reference evidence="12 13" key="1">
    <citation type="submission" date="2020-01" db="EMBL/GenBank/DDBJ databases">
        <title>Genomic analysis of Aminipila sp. CBA3637.</title>
        <authorList>
            <person name="Kim Y.B."/>
            <person name="Roh S.W."/>
        </authorList>
    </citation>
    <scope>NUCLEOTIDE SEQUENCE [LARGE SCALE GENOMIC DNA]</scope>
    <source>
        <strain evidence="12 13">CBA3637</strain>
    </source>
</reference>
<dbReference type="GO" id="GO:0008360">
    <property type="term" value="P:regulation of cell shape"/>
    <property type="evidence" value="ECO:0007669"/>
    <property type="project" value="UniProtKB-KW"/>
</dbReference>
<dbReference type="KEGG" id="amic:Ami3637_13915"/>
<dbReference type="GO" id="GO:0032153">
    <property type="term" value="C:cell division site"/>
    <property type="evidence" value="ECO:0007669"/>
    <property type="project" value="TreeGrafter"/>
</dbReference>
<keyword evidence="3" id="KW-0328">Glycosyltransferase</keyword>
<name>A0A6P1MNS4_9FIRM</name>
<dbReference type="GO" id="GO:0015648">
    <property type="term" value="F:lipid-linked peptidoglycan transporter activity"/>
    <property type="evidence" value="ECO:0007669"/>
    <property type="project" value="TreeGrafter"/>
</dbReference>
<feature type="transmembrane region" description="Helical" evidence="11">
    <location>
        <begin position="185"/>
        <end position="203"/>
    </location>
</feature>
<dbReference type="NCBIfam" id="TIGR02210">
    <property type="entry name" value="rodA_shape"/>
    <property type="match status" value="1"/>
</dbReference>
<evidence type="ECO:0000313" key="13">
    <source>
        <dbReference type="Proteomes" id="UP000463883"/>
    </source>
</evidence>
<evidence type="ECO:0000256" key="6">
    <source>
        <dbReference type="ARBA" id="ARBA00022960"/>
    </source>
</evidence>
<evidence type="ECO:0000256" key="8">
    <source>
        <dbReference type="ARBA" id="ARBA00022989"/>
    </source>
</evidence>
<proteinExistence type="predicted"/>
<evidence type="ECO:0000256" key="5">
    <source>
        <dbReference type="ARBA" id="ARBA00022692"/>
    </source>
</evidence>
<dbReference type="EMBL" id="CP047591">
    <property type="protein sequence ID" value="QHI73326.1"/>
    <property type="molecule type" value="Genomic_DNA"/>
</dbReference>
<keyword evidence="13" id="KW-1185">Reference proteome</keyword>
<dbReference type="PROSITE" id="PS00428">
    <property type="entry name" value="FTSW_RODA_SPOVE"/>
    <property type="match status" value="1"/>
</dbReference>
<evidence type="ECO:0000256" key="10">
    <source>
        <dbReference type="ARBA" id="ARBA00023316"/>
    </source>
</evidence>
<keyword evidence="8 11" id="KW-1133">Transmembrane helix</keyword>
<keyword evidence="7" id="KW-0573">Peptidoglycan synthesis</keyword>
<keyword evidence="9 11" id="KW-0472">Membrane</keyword>
<dbReference type="RefSeq" id="WP_162363091.1">
    <property type="nucleotide sequence ID" value="NZ_CP047591.1"/>
</dbReference>
<keyword evidence="6" id="KW-0133">Cell shape</keyword>
<evidence type="ECO:0000256" key="3">
    <source>
        <dbReference type="ARBA" id="ARBA00022676"/>
    </source>
</evidence>
<keyword evidence="2" id="KW-1003">Cell membrane</keyword>
<dbReference type="InterPro" id="IPR001182">
    <property type="entry name" value="FtsW/RodA"/>
</dbReference>
<feature type="transmembrane region" description="Helical" evidence="11">
    <location>
        <begin position="301"/>
        <end position="319"/>
    </location>
</feature>
<evidence type="ECO:0000313" key="12">
    <source>
        <dbReference type="EMBL" id="QHI73326.1"/>
    </source>
</evidence>
<feature type="transmembrane region" description="Helical" evidence="11">
    <location>
        <begin position="47"/>
        <end position="65"/>
    </location>
</feature>
<dbReference type="Proteomes" id="UP000463883">
    <property type="component" value="Chromosome"/>
</dbReference>
<dbReference type="PANTHER" id="PTHR30474">
    <property type="entry name" value="CELL CYCLE PROTEIN"/>
    <property type="match status" value="1"/>
</dbReference>
<dbReference type="InterPro" id="IPR011923">
    <property type="entry name" value="RodA/MrdB"/>
</dbReference>
<keyword evidence="4" id="KW-0808">Transferase</keyword>
<gene>
    <name evidence="12" type="primary">rodA</name>
    <name evidence="12" type="ORF">Ami3637_13915</name>
</gene>
<dbReference type="GO" id="GO:0071555">
    <property type="term" value="P:cell wall organization"/>
    <property type="evidence" value="ECO:0007669"/>
    <property type="project" value="UniProtKB-KW"/>
</dbReference>
<dbReference type="PANTHER" id="PTHR30474:SF1">
    <property type="entry name" value="PEPTIDOGLYCAN GLYCOSYLTRANSFERASE MRDB"/>
    <property type="match status" value="1"/>
</dbReference>
<dbReference type="GO" id="GO:0005886">
    <property type="term" value="C:plasma membrane"/>
    <property type="evidence" value="ECO:0007669"/>
    <property type="project" value="TreeGrafter"/>
</dbReference>
<keyword evidence="10" id="KW-0961">Cell wall biogenesis/degradation</keyword>